<keyword evidence="6 8" id="KW-0234">DNA repair</keyword>
<dbReference type="GO" id="GO:0009432">
    <property type="term" value="P:SOS response"/>
    <property type="evidence" value="ECO:0007669"/>
    <property type="project" value="TreeGrafter"/>
</dbReference>
<dbReference type="GO" id="GO:0043590">
    <property type="term" value="C:bacterial nucleoid"/>
    <property type="evidence" value="ECO:0007669"/>
    <property type="project" value="TreeGrafter"/>
</dbReference>
<dbReference type="AlphaFoldDB" id="A0A538TY52"/>
<comment type="caution">
    <text evidence="10">The sequence shown here is derived from an EMBL/GenBank/DDBJ whole genome shotgun (WGS) entry which is preliminary data.</text>
</comment>
<comment type="function">
    <text evidence="8">May be involved in recombinational repair of damaged DNA.</text>
</comment>
<proteinExistence type="inferred from homology"/>
<gene>
    <name evidence="10" type="primary">recN</name>
    <name evidence="10" type="ORF">E6K81_16530</name>
</gene>
<dbReference type="CDD" id="cd03241">
    <property type="entry name" value="ABC_RecN"/>
    <property type="match status" value="1"/>
</dbReference>
<comment type="similarity">
    <text evidence="1 8">Belongs to the RecN family.</text>
</comment>
<evidence type="ECO:0000256" key="6">
    <source>
        <dbReference type="ARBA" id="ARBA00023204"/>
    </source>
</evidence>
<evidence type="ECO:0000256" key="7">
    <source>
        <dbReference type="ARBA" id="ARBA00033408"/>
    </source>
</evidence>
<organism evidence="10 11">
    <name type="scientific">Eiseniibacteriota bacterium</name>
    <dbReference type="NCBI Taxonomy" id="2212470"/>
    <lineage>
        <taxon>Bacteria</taxon>
        <taxon>Candidatus Eiseniibacteriota</taxon>
    </lineage>
</organism>
<evidence type="ECO:0000256" key="3">
    <source>
        <dbReference type="ARBA" id="ARBA00022741"/>
    </source>
</evidence>
<evidence type="ECO:0000256" key="4">
    <source>
        <dbReference type="ARBA" id="ARBA00022763"/>
    </source>
</evidence>
<feature type="region of interest" description="Disordered" evidence="9">
    <location>
        <begin position="506"/>
        <end position="529"/>
    </location>
</feature>
<evidence type="ECO:0000313" key="11">
    <source>
        <dbReference type="Proteomes" id="UP000319771"/>
    </source>
</evidence>
<name>A0A538TY52_UNCEI</name>
<dbReference type="GO" id="GO:0005524">
    <property type="term" value="F:ATP binding"/>
    <property type="evidence" value="ECO:0007669"/>
    <property type="project" value="UniProtKB-KW"/>
</dbReference>
<dbReference type="NCBIfam" id="TIGR00634">
    <property type="entry name" value="recN"/>
    <property type="match status" value="1"/>
</dbReference>
<evidence type="ECO:0000256" key="8">
    <source>
        <dbReference type="PIRNR" id="PIRNR003128"/>
    </source>
</evidence>
<accession>A0A538TY52</accession>
<dbReference type="Proteomes" id="UP000319771">
    <property type="component" value="Unassembled WGS sequence"/>
</dbReference>
<evidence type="ECO:0000256" key="1">
    <source>
        <dbReference type="ARBA" id="ARBA00009441"/>
    </source>
</evidence>
<evidence type="ECO:0000256" key="5">
    <source>
        <dbReference type="ARBA" id="ARBA00022840"/>
    </source>
</evidence>
<evidence type="ECO:0000256" key="9">
    <source>
        <dbReference type="SAM" id="MobiDB-lite"/>
    </source>
</evidence>
<keyword evidence="5" id="KW-0067">ATP-binding</keyword>
<dbReference type="SUPFAM" id="SSF52540">
    <property type="entry name" value="P-loop containing nucleoside triphosphate hydrolases"/>
    <property type="match status" value="1"/>
</dbReference>
<dbReference type="PANTHER" id="PTHR11059">
    <property type="entry name" value="DNA REPAIR PROTEIN RECN"/>
    <property type="match status" value="1"/>
</dbReference>
<evidence type="ECO:0000256" key="2">
    <source>
        <dbReference type="ARBA" id="ARBA00021315"/>
    </source>
</evidence>
<sequence>MVQAVNLLVGEKGDADAVREGAAAAVVEGEFRLAGEVARRVGELFRETGLEFDGETVIIRRELTSAGRSRASVNQSPATLAVLKRLGDALADLHGQHEHQSLLRPEAGLMTLDRLAGLEAERARYGEALAAWREAAAGLERLEGSLATFTERSDYLRHAARELDEARLVEGEAERLEGESARLAHADRLRVLAGEALARLALGESPAADALAAAEHALTQAAGLDPTLEETVPMLREARIAATETARALEAYVAGLEADPEALESIEARRELIARLTRKYRRDVPALIAWRAQIEQELAVGDDAGAALEQARARVTAAQRALRATGEALSRRRAAAAAEWGPRVTKELRPLGLAQARIEFAVSQAEGHDARPAAHGLDQVALRFTANPGESPRVLQKIASGGELSRVMLALKSVLQEQDRVDLLLFDEVDSGIGGAVAHAVGERLRRLSRHRQIVCVTHLPMIAALATHHLRVTKQVSGGRTVARVDPVEGEARVAELARMLAGERATETTRRQARELLGGRPVPTSEP</sequence>
<protein>
    <recommendedName>
        <fullName evidence="2 8">DNA repair protein RecN</fullName>
    </recommendedName>
    <alternativeName>
        <fullName evidence="7 8">Recombination protein N</fullName>
    </alternativeName>
</protein>
<dbReference type="PANTHER" id="PTHR11059:SF0">
    <property type="entry name" value="DNA REPAIR PROTEIN RECN"/>
    <property type="match status" value="1"/>
</dbReference>
<dbReference type="GO" id="GO:0006310">
    <property type="term" value="P:DNA recombination"/>
    <property type="evidence" value="ECO:0007669"/>
    <property type="project" value="InterPro"/>
</dbReference>
<feature type="compositionally biased region" description="Basic and acidic residues" evidence="9">
    <location>
        <begin position="506"/>
        <end position="516"/>
    </location>
</feature>
<dbReference type="EMBL" id="VBPB01000383">
    <property type="protein sequence ID" value="TMQ68575.1"/>
    <property type="molecule type" value="Genomic_DNA"/>
</dbReference>
<keyword evidence="3" id="KW-0547">Nucleotide-binding</keyword>
<keyword evidence="4 8" id="KW-0227">DNA damage</keyword>
<reference evidence="10 11" key="1">
    <citation type="journal article" date="2019" name="Nat. Microbiol.">
        <title>Mediterranean grassland soil C-N compound turnover is dependent on rainfall and depth, and is mediated by genomically divergent microorganisms.</title>
        <authorList>
            <person name="Diamond S."/>
            <person name="Andeer P.F."/>
            <person name="Li Z."/>
            <person name="Crits-Christoph A."/>
            <person name="Burstein D."/>
            <person name="Anantharaman K."/>
            <person name="Lane K.R."/>
            <person name="Thomas B.C."/>
            <person name="Pan C."/>
            <person name="Northen T.R."/>
            <person name="Banfield J.F."/>
        </authorList>
    </citation>
    <scope>NUCLEOTIDE SEQUENCE [LARGE SCALE GENOMIC DNA]</scope>
    <source>
        <strain evidence="10">WS_11</strain>
    </source>
</reference>
<dbReference type="GO" id="GO:0006281">
    <property type="term" value="P:DNA repair"/>
    <property type="evidence" value="ECO:0007669"/>
    <property type="project" value="UniProtKB-KW"/>
</dbReference>
<dbReference type="InterPro" id="IPR027417">
    <property type="entry name" value="P-loop_NTPase"/>
</dbReference>
<dbReference type="InterPro" id="IPR004604">
    <property type="entry name" value="DNA_recomb/repair_RecN"/>
</dbReference>
<dbReference type="Gene3D" id="3.40.50.300">
    <property type="entry name" value="P-loop containing nucleotide triphosphate hydrolases"/>
    <property type="match status" value="2"/>
</dbReference>
<dbReference type="PIRSF" id="PIRSF003128">
    <property type="entry name" value="RecN"/>
    <property type="match status" value="1"/>
</dbReference>
<evidence type="ECO:0000313" key="10">
    <source>
        <dbReference type="EMBL" id="TMQ68575.1"/>
    </source>
</evidence>